<feature type="compositionally biased region" description="Basic residues" evidence="4">
    <location>
        <begin position="83"/>
        <end position="92"/>
    </location>
</feature>
<comment type="caution">
    <text evidence="6">The sequence shown here is derived from an EMBL/GenBank/DDBJ whole genome shotgun (WGS) entry which is preliminary data.</text>
</comment>
<accession>A0A1Q5UF72</accession>
<evidence type="ECO:0000313" key="6">
    <source>
        <dbReference type="EMBL" id="OKP11125.1"/>
    </source>
</evidence>
<evidence type="ECO:0000313" key="7">
    <source>
        <dbReference type="Proteomes" id="UP000186955"/>
    </source>
</evidence>
<feature type="domain" description="Chromo" evidence="5">
    <location>
        <begin position="10"/>
        <end position="69"/>
    </location>
</feature>
<reference evidence="6 7" key="1">
    <citation type="submission" date="2016-10" db="EMBL/GenBank/DDBJ databases">
        <title>Genome sequence of the ascomycete fungus Penicillium subrubescens.</title>
        <authorList>
            <person name="De Vries R.P."/>
            <person name="Peng M."/>
            <person name="Dilokpimol A."/>
            <person name="Hilden K."/>
            <person name="Makela M.R."/>
            <person name="Grigoriev I."/>
            <person name="Riley R."/>
            <person name="Granchi Z."/>
        </authorList>
    </citation>
    <scope>NUCLEOTIDE SEQUENCE [LARGE SCALE GENOMIC DNA]</scope>
    <source>
        <strain evidence="6 7">CBS 132785</strain>
    </source>
</reference>
<dbReference type="PANTHER" id="PTHR22812">
    <property type="entry name" value="CHROMOBOX PROTEIN"/>
    <property type="match status" value="1"/>
</dbReference>
<comment type="subcellular location">
    <subcellularLocation>
        <location evidence="1">Nucleus</location>
    </subcellularLocation>
</comment>
<feature type="region of interest" description="Disordered" evidence="4">
    <location>
        <begin position="56"/>
        <end position="92"/>
    </location>
</feature>
<keyword evidence="7" id="KW-1185">Reference proteome</keyword>
<dbReference type="EMBL" id="MNBE01000299">
    <property type="protein sequence ID" value="OKP11125.1"/>
    <property type="molecule type" value="Genomic_DNA"/>
</dbReference>
<dbReference type="InterPro" id="IPR016197">
    <property type="entry name" value="Chromo-like_dom_sf"/>
</dbReference>
<organism evidence="6 7">
    <name type="scientific">Penicillium subrubescens</name>
    <dbReference type="NCBI Taxonomy" id="1316194"/>
    <lineage>
        <taxon>Eukaryota</taxon>
        <taxon>Fungi</taxon>
        <taxon>Dikarya</taxon>
        <taxon>Ascomycota</taxon>
        <taxon>Pezizomycotina</taxon>
        <taxon>Eurotiomycetes</taxon>
        <taxon>Eurotiomycetidae</taxon>
        <taxon>Eurotiales</taxon>
        <taxon>Aspergillaceae</taxon>
        <taxon>Penicillium</taxon>
    </lineage>
</organism>
<dbReference type="Pfam" id="PF00385">
    <property type="entry name" value="Chromo"/>
    <property type="match status" value="1"/>
</dbReference>
<dbReference type="Proteomes" id="UP000186955">
    <property type="component" value="Unassembled WGS sequence"/>
</dbReference>
<proteinExistence type="predicted"/>
<dbReference type="GO" id="GO:0005634">
    <property type="term" value="C:nucleus"/>
    <property type="evidence" value="ECO:0007669"/>
    <property type="project" value="UniProtKB-SubCell"/>
</dbReference>
<gene>
    <name evidence="6" type="ORF">PENSUB_3368</name>
</gene>
<dbReference type="InterPro" id="IPR051219">
    <property type="entry name" value="Heterochromatin_chromo-domain"/>
</dbReference>
<evidence type="ECO:0000256" key="4">
    <source>
        <dbReference type="SAM" id="MobiDB-lite"/>
    </source>
</evidence>
<dbReference type="AlphaFoldDB" id="A0A1Q5UF72"/>
<dbReference type="STRING" id="1316194.A0A1Q5UF72"/>
<evidence type="ECO:0000256" key="1">
    <source>
        <dbReference type="ARBA" id="ARBA00004123"/>
    </source>
</evidence>
<dbReference type="SUPFAM" id="SSF54160">
    <property type="entry name" value="Chromo domain-like"/>
    <property type="match status" value="1"/>
</dbReference>
<dbReference type="InterPro" id="IPR023780">
    <property type="entry name" value="Chromo_domain"/>
</dbReference>
<dbReference type="Gene3D" id="2.40.50.40">
    <property type="match status" value="1"/>
</dbReference>
<evidence type="ECO:0000256" key="2">
    <source>
        <dbReference type="ARBA" id="ARBA00011353"/>
    </source>
</evidence>
<dbReference type="SMART" id="SM00298">
    <property type="entry name" value="CHROMO"/>
    <property type="match status" value="1"/>
</dbReference>
<dbReference type="InterPro" id="IPR000953">
    <property type="entry name" value="Chromo/chromo_shadow_dom"/>
</dbReference>
<protein>
    <recommendedName>
        <fullName evidence="5">Chromo domain-containing protein</fullName>
    </recommendedName>
</protein>
<evidence type="ECO:0000259" key="5">
    <source>
        <dbReference type="PROSITE" id="PS50013"/>
    </source>
</evidence>
<evidence type="ECO:0000256" key="3">
    <source>
        <dbReference type="ARBA" id="ARBA00023242"/>
    </source>
</evidence>
<feature type="compositionally biased region" description="Basic residues" evidence="4">
    <location>
        <begin position="58"/>
        <end position="74"/>
    </location>
</feature>
<name>A0A1Q5UF72_9EURO</name>
<sequence length="92" mass="11093">MPELEEEDEYEVEEVRDEKLIEGETHFLVKWKGWPSEYNQWVHHEDMENATEAIQSYSKRKRVKNSLVARKKQQKHTESLAKAGKKRRQKKP</sequence>
<keyword evidence="3" id="KW-0539">Nucleus</keyword>
<dbReference type="GO" id="GO:0006338">
    <property type="term" value="P:chromatin remodeling"/>
    <property type="evidence" value="ECO:0007669"/>
    <property type="project" value="UniProtKB-ARBA"/>
</dbReference>
<comment type="subunit">
    <text evidence="2">Component of the NuA4 histone acetyltransferase complex.</text>
</comment>
<dbReference type="PROSITE" id="PS50013">
    <property type="entry name" value="CHROMO_2"/>
    <property type="match status" value="1"/>
</dbReference>